<keyword evidence="2" id="KW-1185">Reference proteome</keyword>
<dbReference type="AlphaFoldDB" id="A0A642VAN7"/>
<organism evidence="1 2">
    <name type="scientific">Trichomonascus ciferrii</name>
    <dbReference type="NCBI Taxonomy" id="44093"/>
    <lineage>
        <taxon>Eukaryota</taxon>
        <taxon>Fungi</taxon>
        <taxon>Dikarya</taxon>
        <taxon>Ascomycota</taxon>
        <taxon>Saccharomycotina</taxon>
        <taxon>Dipodascomycetes</taxon>
        <taxon>Dipodascales</taxon>
        <taxon>Trichomonascaceae</taxon>
        <taxon>Trichomonascus</taxon>
        <taxon>Trichomonascus ciferrii complex</taxon>
    </lineage>
</organism>
<dbReference type="EMBL" id="SWFS01000228">
    <property type="protein sequence ID" value="KAA8913343.1"/>
    <property type="molecule type" value="Genomic_DNA"/>
</dbReference>
<evidence type="ECO:0000313" key="2">
    <source>
        <dbReference type="Proteomes" id="UP000761534"/>
    </source>
</evidence>
<protein>
    <submittedName>
        <fullName evidence="1">Uncharacterized protein</fullName>
    </submittedName>
</protein>
<dbReference type="VEuPathDB" id="FungiDB:TRICI_003214"/>
<sequence length="172" mass="19811">MPRKRSPDEEREVQEKLKRLANKSIENILEEIGGDSFVMAGRSPGVREKKRRFKKEFEDFVELAVTESKELESLKLPTVPSADWLCGFLAYSLIKKAEKNGGKISVTTAERYSTLAHEYFKYKYGDTKGCELTKHHELRLKRIIPELLQIGKLYEGRKKVRDGRYPDEGTSA</sequence>
<evidence type="ECO:0000313" key="1">
    <source>
        <dbReference type="EMBL" id="KAA8913343.1"/>
    </source>
</evidence>
<proteinExistence type="predicted"/>
<name>A0A642VAN7_9ASCO</name>
<accession>A0A642VAN7</accession>
<gene>
    <name evidence="1" type="ORF">TRICI_003214</name>
</gene>
<reference evidence="1" key="1">
    <citation type="journal article" date="2019" name="G3 (Bethesda)">
        <title>Genome Assemblies of Two Rare Opportunistic Yeast Pathogens: Diutina rugosa (syn. Candida rugosa) and Trichomonascus ciferrii (syn. Candida ciferrii).</title>
        <authorList>
            <person name="Mixao V."/>
            <person name="Saus E."/>
            <person name="Hansen A.P."/>
            <person name="Lass-Florl C."/>
            <person name="Gabaldon T."/>
        </authorList>
    </citation>
    <scope>NUCLEOTIDE SEQUENCE</scope>
    <source>
        <strain evidence="1">CBS 4856</strain>
    </source>
</reference>
<comment type="caution">
    <text evidence="1">The sequence shown here is derived from an EMBL/GenBank/DDBJ whole genome shotgun (WGS) entry which is preliminary data.</text>
</comment>
<dbReference type="Proteomes" id="UP000761534">
    <property type="component" value="Unassembled WGS sequence"/>
</dbReference>